<keyword evidence="2" id="KW-1185">Reference proteome</keyword>
<evidence type="ECO:0008006" key="3">
    <source>
        <dbReference type="Google" id="ProtNLM"/>
    </source>
</evidence>
<accession>A0ABR2MZJ0</accession>
<proteinExistence type="predicted"/>
<evidence type="ECO:0000313" key="1">
    <source>
        <dbReference type="EMBL" id="KAK8969642.1"/>
    </source>
</evidence>
<reference evidence="1 2" key="1">
    <citation type="journal article" date="2022" name="Nat. Plants">
        <title>Genomes of leafy and leafless Platanthera orchids illuminate the evolution of mycoheterotrophy.</title>
        <authorList>
            <person name="Li M.H."/>
            <person name="Liu K.W."/>
            <person name="Li Z."/>
            <person name="Lu H.C."/>
            <person name="Ye Q.L."/>
            <person name="Zhang D."/>
            <person name="Wang J.Y."/>
            <person name="Li Y.F."/>
            <person name="Zhong Z.M."/>
            <person name="Liu X."/>
            <person name="Yu X."/>
            <person name="Liu D.K."/>
            <person name="Tu X.D."/>
            <person name="Liu B."/>
            <person name="Hao Y."/>
            <person name="Liao X.Y."/>
            <person name="Jiang Y.T."/>
            <person name="Sun W.H."/>
            <person name="Chen J."/>
            <person name="Chen Y.Q."/>
            <person name="Ai Y."/>
            <person name="Zhai J.W."/>
            <person name="Wu S.S."/>
            <person name="Zhou Z."/>
            <person name="Hsiao Y.Y."/>
            <person name="Wu W.L."/>
            <person name="Chen Y.Y."/>
            <person name="Lin Y.F."/>
            <person name="Hsu J.L."/>
            <person name="Li C.Y."/>
            <person name="Wang Z.W."/>
            <person name="Zhao X."/>
            <person name="Zhong W.Y."/>
            <person name="Ma X.K."/>
            <person name="Ma L."/>
            <person name="Huang J."/>
            <person name="Chen G.Z."/>
            <person name="Huang M.Z."/>
            <person name="Huang L."/>
            <person name="Peng D.H."/>
            <person name="Luo Y.B."/>
            <person name="Zou S.Q."/>
            <person name="Chen S.P."/>
            <person name="Lan S."/>
            <person name="Tsai W.C."/>
            <person name="Van de Peer Y."/>
            <person name="Liu Z.J."/>
        </authorList>
    </citation>
    <scope>NUCLEOTIDE SEQUENCE [LARGE SCALE GENOMIC DNA]</scope>
    <source>
        <strain evidence="1">Lor288</strain>
    </source>
</reference>
<protein>
    <recommendedName>
        <fullName evidence="3">Ycf15</fullName>
    </recommendedName>
</protein>
<name>A0ABR2MZJ0_9ASPA</name>
<organism evidence="1 2">
    <name type="scientific">Platanthera guangdongensis</name>
    <dbReference type="NCBI Taxonomy" id="2320717"/>
    <lineage>
        <taxon>Eukaryota</taxon>
        <taxon>Viridiplantae</taxon>
        <taxon>Streptophyta</taxon>
        <taxon>Embryophyta</taxon>
        <taxon>Tracheophyta</taxon>
        <taxon>Spermatophyta</taxon>
        <taxon>Magnoliopsida</taxon>
        <taxon>Liliopsida</taxon>
        <taxon>Asparagales</taxon>
        <taxon>Orchidaceae</taxon>
        <taxon>Orchidoideae</taxon>
        <taxon>Orchideae</taxon>
        <taxon>Orchidinae</taxon>
        <taxon>Platanthera</taxon>
    </lineage>
</organism>
<comment type="caution">
    <text evidence="1">The sequence shown here is derived from an EMBL/GenBank/DDBJ whole genome shotgun (WGS) entry which is preliminary data.</text>
</comment>
<dbReference type="EMBL" id="JBBWWR010000003">
    <property type="protein sequence ID" value="KAK8969642.1"/>
    <property type="molecule type" value="Genomic_DNA"/>
</dbReference>
<gene>
    <name evidence="1" type="ORF">KSP40_PGU007521</name>
</gene>
<dbReference type="Proteomes" id="UP001412067">
    <property type="component" value="Unassembled WGS sequence"/>
</dbReference>
<sequence>MKLNPSRMTRIYYRTCLCSARTLILIAKIADGEWSKEHWWRQSLICSHQMQRFSYRMEEQFIKYGKGRVILEDDGEGNRWLPENPFEVRSDWEQHVLGRGGRMYRTMLRKVCKQICRFSL</sequence>
<evidence type="ECO:0000313" key="2">
    <source>
        <dbReference type="Proteomes" id="UP001412067"/>
    </source>
</evidence>